<dbReference type="CDD" id="cd02869">
    <property type="entry name" value="PseudoU_synth_RluA_like"/>
    <property type="match status" value="1"/>
</dbReference>
<gene>
    <name evidence="2" type="ORF">GCM10009111_00450</name>
</gene>
<evidence type="ECO:0000313" key="2">
    <source>
        <dbReference type="EMBL" id="GAA0810084.1"/>
    </source>
</evidence>
<accession>A0ABN1L232</accession>
<organism evidence="2 3">
    <name type="scientific">Colwellia asteriadis</name>
    <dbReference type="NCBI Taxonomy" id="517723"/>
    <lineage>
        <taxon>Bacteria</taxon>
        <taxon>Pseudomonadati</taxon>
        <taxon>Pseudomonadota</taxon>
        <taxon>Gammaproteobacteria</taxon>
        <taxon>Alteromonadales</taxon>
        <taxon>Colwelliaceae</taxon>
        <taxon>Colwellia</taxon>
    </lineage>
</organism>
<feature type="domain" description="Pseudouridine synthase RsuA/RluA-like" evidence="1">
    <location>
        <begin position="381"/>
        <end position="534"/>
    </location>
</feature>
<dbReference type="InterPro" id="IPR050188">
    <property type="entry name" value="RluA_PseudoU_synthase"/>
</dbReference>
<protein>
    <submittedName>
        <fullName evidence="2">RluA family pseudouridine synthase</fullName>
    </submittedName>
</protein>
<dbReference type="PROSITE" id="PS01129">
    <property type="entry name" value="PSI_RLU"/>
    <property type="match status" value="1"/>
</dbReference>
<dbReference type="PANTHER" id="PTHR21600:SF89">
    <property type="entry name" value="RIBOSOMAL LARGE SUBUNIT PSEUDOURIDINE SYNTHASE A"/>
    <property type="match status" value="1"/>
</dbReference>
<dbReference type="SUPFAM" id="SSF55120">
    <property type="entry name" value="Pseudouridine synthase"/>
    <property type="match status" value="1"/>
</dbReference>
<keyword evidence="3" id="KW-1185">Reference proteome</keyword>
<dbReference type="PANTHER" id="PTHR21600">
    <property type="entry name" value="MITOCHONDRIAL RNA PSEUDOURIDINE SYNTHASE"/>
    <property type="match status" value="1"/>
</dbReference>
<dbReference type="Pfam" id="PF00849">
    <property type="entry name" value="PseudoU_synth_2"/>
    <property type="match status" value="1"/>
</dbReference>
<dbReference type="InterPro" id="IPR006145">
    <property type="entry name" value="PsdUridine_synth_RsuA/RluA"/>
</dbReference>
<reference evidence="2 3" key="1">
    <citation type="journal article" date="2019" name="Int. J. Syst. Evol. Microbiol.">
        <title>The Global Catalogue of Microorganisms (GCM) 10K type strain sequencing project: providing services to taxonomists for standard genome sequencing and annotation.</title>
        <authorList>
            <consortium name="The Broad Institute Genomics Platform"/>
            <consortium name="The Broad Institute Genome Sequencing Center for Infectious Disease"/>
            <person name="Wu L."/>
            <person name="Ma J."/>
        </authorList>
    </citation>
    <scope>NUCLEOTIDE SEQUENCE [LARGE SCALE GENOMIC DNA]</scope>
    <source>
        <strain evidence="2 3">JCM 15608</strain>
    </source>
</reference>
<dbReference type="InterPro" id="IPR006224">
    <property type="entry name" value="PsdUridine_synth_RluA-like_CS"/>
</dbReference>
<proteinExistence type="predicted"/>
<dbReference type="Proteomes" id="UP001500021">
    <property type="component" value="Unassembled WGS sequence"/>
</dbReference>
<evidence type="ECO:0000313" key="3">
    <source>
        <dbReference type="Proteomes" id="UP001500021"/>
    </source>
</evidence>
<dbReference type="InterPro" id="IPR020103">
    <property type="entry name" value="PsdUridine_synth_cat_dom_sf"/>
</dbReference>
<sequence length="581" mass="65738">MQPQDHCFTPFTQSVDEYTLPERFTFPFYYQPHPLCLVACEQLQQHIQNQMDWQHNFKQSGKMFGVLLVKSPQGELGYLSAFSGKLADSSVLPGFVPPVFDSAATWDAELEFSVPEGESHFLREQEVINRLNDEITTLAANPNIAKYQSTLAENYQAEEQEVGALQQLMTQQRKIRKTQRKSAQVALVNNEITMAELAGLQDKLAKESVDYKNQLKYLKLAWQQKNSTLQNELNALLNAISSRKSKRKMLSAALQQQLFQQYRFLNIAGIEKNLIDIFENTAFHDKYGVPPAGSGDCAAPKLLQYAFKQGMKPLAMAEFWWGESPKSEMKQHKNFYTACIGKCQPILTHMLSGMDVDENPLLNNVGEDKVVDIVYQDETMAIINKPSEFLSVPGKTIQDSVFHRMQALFPSATGPLIVHRLDMSTSGLMVIALTKDAHKNLQQQFIKRTVEKRYVALLEGKFAELELKQAKVGGIITLPLAGDFDDRPKQIVCFDSGKNAETTWHLAVEQAEYTRVYLHPKTGRTHQLRVHCAHKLGLNMPILGDDLYGHKASRLHLHADTLILNHPKTGVRLTFQVDAEF</sequence>
<evidence type="ECO:0000259" key="1">
    <source>
        <dbReference type="Pfam" id="PF00849"/>
    </source>
</evidence>
<dbReference type="EMBL" id="BAAAFA010000001">
    <property type="protein sequence ID" value="GAA0810084.1"/>
    <property type="molecule type" value="Genomic_DNA"/>
</dbReference>
<dbReference type="Gene3D" id="3.30.2350.10">
    <property type="entry name" value="Pseudouridine synthase"/>
    <property type="match status" value="1"/>
</dbReference>
<name>A0ABN1L232_9GAMM</name>
<comment type="caution">
    <text evidence="2">The sequence shown here is derived from an EMBL/GenBank/DDBJ whole genome shotgun (WGS) entry which is preliminary data.</text>
</comment>
<dbReference type="RefSeq" id="WP_343813511.1">
    <property type="nucleotide sequence ID" value="NZ_BAAAFA010000001.1"/>
</dbReference>